<dbReference type="PANTHER" id="PTHR38600:SF2">
    <property type="entry name" value="SLL0088 PROTEIN"/>
    <property type="match status" value="1"/>
</dbReference>
<dbReference type="Pfam" id="PF12840">
    <property type="entry name" value="HTH_20"/>
    <property type="match status" value="1"/>
</dbReference>
<dbReference type="GO" id="GO:0003677">
    <property type="term" value="F:DNA binding"/>
    <property type="evidence" value="ECO:0007669"/>
    <property type="project" value="UniProtKB-KW"/>
</dbReference>
<dbReference type="SMART" id="SM00418">
    <property type="entry name" value="HTH_ARSR"/>
    <property type="match status" value="1"/>
</dbReference>
<dbReference type="Gene3D" id="1.10.10.10">
    <property type="entry name" value="Winged helix-like DNA-binding domain superfamily/Winged helix DNA-binding domain"/>
    <property type="match status" value="1"/>
</dbReference>
<dbReference type="InterPro" id="IPR036390">
    <property type="entry name" value="WH_DNA-bd_sf"/>
</dbReference>
<dbReference type="NCBIfam" id="NF033788">
    <property type="entry name" value="HTH_metalloreg"/>
    <property type="match status" value="1"/>
</dbReference>
<sequence>MPSADPPTAVLAALADPTRWQMLALLADEARSASALSRALPISRAAVLKHLGVLERTDLVRRNRVGREVRFSVDPQRLSTTARWLSETAHAWDVRLAALQRLAEFPPSVEE</sequence>
<comment type="caution">
    <text evidence="2">The sequence shown here is derived from an EMBL/GenBank/DDBJ whole genome shotgun (WGS) entry which is preliminary data.</text>
</comment>
<dbReference type="CDD" id="cd00090">
    <property type="entry name" value="HTH_ARSR"/>
    <property type="match status" value="1"/>
</dbReference>
<evidence type="ECO:0000259" key="1">
    <source>
        <dbReference type="PROSITE" id="PS50987"/>
    </source>
</evidence>
<dbReference type="InterPro" id="IPR011991">
    <property type="entry name" value="ArsR-like_HTH"/>
</dbReference>
<name>A0A927R959_9ACTN</name>
<evidence type="ECO:0000313" key="2">
    <source>
        <dbReference type="EMBL" id="MBE1491099.1"/>
    </source>
</evidence>
<dbReference type="EMBL" id="JADBEB010000001">
    <property type="protein sequence ID" value="MBE1491099.1"/>
    <property type="molecule type" value="Genomic_DNA"/>
</dbReference>
<accession>A0A927R959</accession>
<organism evidence="2 3">
    <name type="scientific">Plantactinospora soyae</name>
    <dbReference type="NCBI Taxonomy" id="1544732"/>
    <lineage>
        <taxon>Bacteria</taxon>
        <taxon>Bacillati</taxon>
        <taxon>Actinomycetota</taxon>
        <taxon>Actinomycetes</taxon>
        <taxon>Micromonosporales</taxon>
        <taxon>Micromonosporaceae</taxon>
        <taxon>Plantactinospora</taxon>
    </lineage>
</organism>
<evidence type="ECO:0000313" key="3">
    <source>
        <dbReference type="Proteomes" id="UP000649753"/>
    </source>
</evidence>
<dbReference type="InterPro" id="IPR036388">
    <property type="entry name" value="WH-like_DNA-bd_sf"/>
</dbReference>
<dbReference type="SUPFAM" id="SSF46785">
    <property type="entry name" value="Winged helix' DNA-binding domain"/>
    <property type="match status" value="1"/>
</dbReference>
<keyword evidence="2" id="KW-0238">DNA-binding</keyword>
<feature type="domain" description="HTH arsR-type" evidence="1">
    <location>
        <begin position="1"/>
        <end position="93"/>
    </location>
</feature>
<dbReference type="GO" id="GO:0003700">
    <property type="term" value="F:DNA-binding transcription factor activity"/>
    <property type="evidence" value="ECO:0007669"/>
    <property type="project" value="InterPro"/>
</dbReference>
<keyword evidence="3" id="KW-1185">Reference proteome</keyword>
<dbReference type="PRINTS" id="PR00778">
    <property type="entry name" value="HTHARSR"/>
</dbReference>
<reference evidence="2" key="1">
    <citation type="submission" date="2020-10" db="EMBL/GenBank/DDBJ databases">
        <title>Sequencing the genomes of 1000 actinobacteria strains.</title>
        <authorList>
            <person name="Klenk H.-P."/>
        </authorList>
    </citation>
    <scope>NUCLEOTIDE SEQUENCE</scope>
    <source>
        <strain evidence="2">DSM 46832</strain>
    </source>
</reference>
<dbReference type="RefSeq" id="WP_192770248.1">
    <property type="nucleotide sequence ID" value="NZ_JADBEB010000001.1"/>
</dbReference>
<protein>
    <submittedName>
        <fullName evidence="2">DNA-binding transcriptional ArsR family regulator</fullName>
    </submittedName>
</protein>
<dbReference type="PROSITE" id="PS50987">
    <property type="entry name" value="HTH_ARSR_2"/>
    <property type="match status" value="1"/>
</dbReference>
<dbReference type="PANTHER" id="PTHR38600">
    <property type="entry name" value="TRANSCRIPTIONAL REGULATORY PROTEIN"/>
    <property type="match status" value="1"/>
</dbReference>
<dbReference type="InterPro" id="IPR001845">
    <property type="entry name" value="HTH_ArsR_DNA-bd_dom"/>
</dbReference>
<dbReference type="Proteomes" id="UP000649753">
    <property type="component" value="Unassembled WGS sequence"/>
</dbReference>
<proteinExistence type="predicted"/>
<dbReference type="AlphaFoldDB" id="A0A927R959"/>
<gene>
    <name evidence="2" type="ORF">H4W31_006737</name>
</gene>